<dbReference type="Proteomes" id="UP000006296">
    <property type="component" value="Chromosome"/>
</dbReference>
<dbReference type="KEGG" id="amg:AMEC673_16785"/>
<proteinExistence type="predicted"/>
<gene>
    <name evidence="1" type="ordered locus">AMEC673_16785</name>
</gene>
<reference evidence="2" key="1">
    <citation type="journal article" date="2012" name="Sci. Rep.">
        <title>Genomes of surface isolates of Alteromonas macleodii: the life of a widespread marine opportunistic copiotroph.</title>
        <authorList>
            <person name="Lopez-Perez M."/>
            <person name="Gonzaga A."/>
            <person name="Martin-Cuadrado A.B."/>
            <person name="Onyshchenko O."/>
            <person name="Ghavidel A."/>
            <person name="Ghai R."/>
            <person name="Rodriguez-Valera F."/>
        </authorList>
    </citation>
    <scope>NUCLEOTIDE SEQUENCE [LARGE SCALE GENOMIC DNA]</scope>
    <source>
        <strain evidence="2">English Channel 673</strain>
    </source>
</reference>
<accession>A0AB33A2W5</accession>
<dbReference type="EMBL" id="CP003844">
    <property type="protein sequence ID" value="AFT76039.1"/>
    <property type="molecule type" value="Genomic_DNA"/>
</dbReference>
<evidence type="ECO:0000313" key="1">
    <source>
        <dbReference type="EMBL" id="AFT76039.1"/>
    </source>
</evidence>
<sequence length="76" mass="8840">MLGRIAQIAHTFKQLKIIKGSEYFFEKTNLTMRDFITVWEKYSNSPAHLIREMYSDPIIRGINAVDLFECIEKATG</sequence>
<protein>
    <submittedName>
        <fullName evidence="1">Uncharacterized protein</fullName>
    </submittedName>
</protein>
<organism evidence="1 2">
    <name type="scientific">Alteromonas macleodii (strain English Channel 673)</name>
    <dbReference type="NCBI Taxonomy" id="1004788"/>
    <lineage>
        <taxon>Bacteria</taxon>
        <taxon>Pseudomonadati</taxon>
        <taxon>Pseudomonadota</taxon>
        <taxon>Gammaproteobacteria</taxon>
        <taxon>Alteromonadales</taxon>
        <taxon>Alteromonadaceae</taxon>
        <taxon>Alteromonas/Salinimonas group</taxon>
        <taxon>Alteromonas</taxon>
    </lineage>
</organism>
<name>A0AB33A2W5_ALTME</name>
<evidence type="ECO:0000313" key="2">
    <source>
        <dbReference type="Proteomes" id="UP000006296"/>
    </source>
</evidence>
<dbReference type="AlphaFoldDB" id="A0AB33A2W5"/>